<dbReference type="GO" id="GO:0019305">
    <property type="term" value="P:dTDP-rhamnose biosynthetic process"/>
    <property type="evidence" value="ECO:0007669"/>
    <property type="project" value="UniProtKB-UniPathway"/>
</dbReference>
<dbReference type="InterPro" id="IPR036291">
    <property type="entry name" value="NAD(P)-bd_dom_sf"/>
</dbReference>
<protein>
    <recommendedName>
        <fullName evidence="4 6">dTDP-4-dehydrorhamnose reductase</fullName>
        <ecNumber evidence="3 6">1.1.1.133</ecNumber>
    </recommendedName>
</protein>
<dbReference type="Gene3D" id="3.40.50.720">
    <property type="entry name" value="NAD(P)-binding Rossmann-like Domain"/>
    <property type="match status" value="1"/>
</dbReference>
<evidence type="ECO:0000313" key="8">
    <source>
        <dbReference type="EMBL" id="RRQ49491.1"/>
    </source>
</evidence>
<comment type="caution">
    <text evidence="8">The sequence shown here is derived from an EMBL/GenBank/DDBJ whole genome shotgun (WGS) entry which is preliminary data.</text>
</comment>
<feature type="domain" description="RmlD-like substrate binding" evidence="7">
    <location>
        <begin position="6"/>
        <end position="283"/>
    </location>
</feature>
<dbReference type="OrthoDB" id="9803892at2"/>
<name>A0A426RKH6_9FLAO</name>
<proteinExistence type="inferred from homology"/>
<dbReference type="UniPathway" id="UPA00124"/>
<dbReference type="Pfam" id="PF04321">
    <property type="entry name" value="RmlD_sub_bind"/>
    <property type="match status" value="1"/>
</dbReference>
<comment type="function">
    <text evidence="6">Catalyzes the reduction of dTDP-6-deoxy-L-lyxo-4-hexulose to yield dTDP-L-rhamnose.</text>
</comment>
<evidence type="ECO:0000313" key="9">
    <source>
        <dbReference type="Proteomes" id="UP000286990"/>
    </source>
</evidence>
<dbReference type="GO" id="GO:0005829">
    <property type="term" value="C:cytosol"/>
    <property type="evidence" value="ECO:0007669"/>
    <property type="project" value="TreeGrafter"/>
</dbReference>
<dbReference type="EC" id="1.1.1.133" evidence="3 6"/>
<comment type="catalytic activity">
    <reaction evidence="5">
        <text>dTDP-beta-L-rhamnose + NADP(+) = dTDP-4-dehydro-beta-L-rhamnose + NADPH + H(+)</text>
        <dbReference type="Rhea" id="RHEA:21796"/>
        <dbReference type="ChEBI" id="CHEBI:15378"/>
        <dbReference type="ChEBI" id="CHEBI:57510"/>
        <dbReference type="ChEBI" id="CHEBI:57783"/>
        <dbReference type="ChEBI" id="CHEBI:58349"/>
        <dbReference type="ChEBI" id="CHEBI:62830"/>
        <dbReference type="EC" id="1.1.1.133"/>
    </reaction>
</comment>
<dbReference type="Gene3D" id="3.90.25.10">
    <property type="entry name" value="UDP-galactose 4-epimerase, domain 1"/>
    <property type="match status" value="1"/>
</dbReference>
<reference evidence="9" key="1">
    <citation type="submission" date="2018-08" db="EMBL/GenBank/DDBJ databases">
        <authorList>
            <person name="Khan S.A."/>
            <person name="J S.E."/>
        </authorList>
    </citation>
    <scope>NUCLEOTIDE SEQUENCE [LARGE SCALE GENOMIC DNA]</scope>
    <source>
        <strain evidence="9">PoM-212</strain>
    </source>
</reference>
<dbReference type="CDD" id="cd05254">
    <property type="entry name" value="dTDP_HR_like_SDR_e"/>
    <property type="match status" value="1"/>
</dbReference>
<comment type="similarity">
    <text evidence="2 6">Belongs to the dTDP-4-dehydrorhamnose reductase family.</text>
</comment>
<dbReference type="SUPFAM" id="SSF51735">
    <property type="entry name" value="NAD(P)-binding Rossmann-fold domains"/>
    <property type="match status" value="1"/>
</dbReference>
<evidence type="ECO:0000259" key="7">
    <source>
        <dbReference type="Pfam" id="PF04321"/>
    </source>
</evidence>
<dbReference type="AlphaFoldDB" id="A0A426RKH6"/>
<accession>A0A426RKH6</accession>
<keyword evidence="6" id="KW-0521">NADP</keyword>
<dbReference type="PANTHER" id="PTHR10491">
    <property type="entry name" value="DTDP-4-DEHYDRORHAMNOSE REDUCTASE"/>
    <property type="match status" value="1"/>
</dbReference>
<evidence type="ECO:0000256" key="2">
    <source>
        <dbReference type="ARBA" id="ARBA00010944"/>
    </source>
</evidence>
<dbReference type="InterPro" id="IPR029903">
    <property type="entry name" value="RmlD-like-bd"/>
</dbReference>
<dbReference type="GO" id="GO:0008831">
    <property type="term" value="F:dTDP-4-dehydrorhamnose reductase activity"/>
    <property type="evidence" value="ECO:0007669"/>
    <property type="project" value="UniProtKB-EC"/>
</dbReference>
<reference evidence="9" key="2">
    <citation type="submission" date="2018-12" db="EMBL/GenBank/DDBJ databases">
        <title>Maribacter lutimaris sp. nov., isolated from marine sediment.</title>
        <authorList>
            <person name="Kim K.K."/>
        </authorList>
    </citation>
    <scope>NUCLEOTIDE SEQUENCE [LARGE SCALE GENOMIC DNA]</scope>
    <source>
        <strain evidence="9">PoM-212</strain>
    </source>
</reference>
<comment type="pathway">
    <text evidence="1 6">Carbohydrate biosynthesis; dTDP-L-rhamnose biosynthesis.</text>
</comment>
<dbReference type="EMBL" id="QUSX01000001">
    <property type="protein sequence ID" value="RRQ49491.1"/>
    <property type="molecule type" value="Genomic_DNA"/>
</dbReference>
<keyword evidence="9" id="KW-1185">Reference proteome</keyword>
<evidence type="ECO:0000256" key="4">
    <source>
        <dbReference type="ARBA" id="ARBA00017099"/>
    </source>
</evidence>
<sequence>MQRKKRVLVTGGAGQLATTLQRTVQSIDESIEFEFANSKDLDITNPEAVTDFFNKGNFDYCVNCAAYTQVDKAEEDSETALLINQQGAKNLAKACHGSNAKLIHISTDFVFDGTQSSPYKETDRPSPLGIYGHSKFKGEQEVVRNMDQYFIIRTSWLYSAYGHNFFKSMLKYGRERDQLSVVFDQVGTPTSAHNLSEVILKIISEEIDNYGIYHFSNEGVASWYDFAAAIFDINHIEVDLKPIRSKEYPTPAERPAYSVMDKEKIKKVLKMDIPHWRESLLAVSEILRKESV</sequence>
<evidence type="ECO:0000256" key="1">
    <source>
        <dbReference type="ARBA" id="ARBA00004781"/>
    </source>
</evidence>
<evidence type="ECO:0000256" key="3">
    <source>
        <dbReference type="ARBA" id="ARBA00012929"/>
    </source>
</evidence>
<evidence type="ECO:0000256" key="5">
    <source>
        <dbReference type="ARBA" id="ARBA00048200"/>
    </source>
</evidence>
<keyword evidence="6 8" id="KW-0560">Oxidoreductase</keyword>
<dbReference type="NCBIfam" id="TIGR01214">
    <property type="entry name" value="rmlD"/>
    <property type="match status" value="1"/>
</dbReference>
<dbReference type="InterPro" id="IPR005913">
    <property type="entry name" value="dTDP_dehydrorham_reduct"/>
</dbReference>
<dbReference type="RefSeq" id="WP_125221315.1">
    <property type="nucleotide sequence ID" value="NZ_QUSX01000001.1"/>
</dbReference>
<dbReference type="Proteomes" id="UP000286990">
    <property type="component" value="Unassembled WGS sequence"/>
</dbReference>
<evidence type="ECO:0000256" key="6">
    <source>
        <dbReference type="RuleBase" id="RU364082"/>
    </source>
</evidence>
<organism evidence="8 9">
    <name type="scientific">Maribacter algicola</name>
    <dbReference type="NCBI Taxonomy" id="2498892"/>
    <lineage>
        <taxon>Bacteria</taxon>
        <taxon>Pseudomonadati</taxon>
        <taxon>Bacteroidota</taxon>
        <taxon>Flavobacteriia</taxon>
        <taxon>Flavobacteriales</taxon>
        <taxon>Flavobacteriaceae</taxon>
        <taxon>Maribacter</taxon>
    </lineage>
</organism>
<gene>
    <name evidence="8" type="primary">rfbD</name>
    <name evidence="8" type="ORF">DZC72_02470</name>
</gene>
<dbReference type="PANTHER" id="PTHR10491:SF4">
    <property type="entry name" value="METHIONINE ADENOSYLTRANSFERASE 2 SUBUNIT BETA"/>
    <property type="match status" value="1"/>
</dbReference>